<keyword evidence="2" id="KW-1185">Reference proteome</keyword>
<accession>A0A8I1ABI4</accession>
<organism evidence="1 2">
    <name type="scientific">Thermoactinomyces intermedius</name>
    <dbReference type="NCBI Taxonomy" id="2024"/>
    <lineage>
        <taxon>Bacteria</taxon>
        <taxon>Bacillati</taxon>
        <taxon>Bacillota</taxon>
        <taxon>Bacilli</taxon>
        <taxon>Bacillales</taxon>
        <taxon>Thermoactinomycetaceae</taxon>
        <taxon>Thermoactinomyces</taxon>
    </lineage>
</organism>
<dbReference type="AlphaFoldDB" id="A0A8I1ABI4"/>
<comment type="caution">
    <text evidence="1">The sequence shown here is derived from an EMBL/GenBank/DDBJ whole genome shotgun (WGS) entry which is preliminary data.</text>
</comment>
<reference evidence="1 2" key="1">
    <citation type="submission" date="2020-12" db="EMBL/GenBank/DDBJ databases">
        <title>WGS of Thermoactinomyces spp.</title>
        <authorList>
            <person name="Cheng K."/>
        </authorList>
    </citation>
    <scope>NUCLEOTIDE SEQUENCE [LARGE SCALE GENOMIC DNA]</scope>
    <source>
        <strain evidence="2">CICC 10671\DSM 43846</strain>
    </source>
</reference>
<dbReference type="EMBL" id="JAECVW010000012">
    <property type="protein sequence ID" value="MBH8596241.1"/>
    <property type="molecule type" value="Genomic_DNA"/>
</dbReference>
<gene>
    <name evidence="1" type="ORF">I8U20_13110</name>
</gene>
<evidence type="ECO:0000313" key="2">
    <source>
        <dbReference type="Proteomes" id="UP000633619"/>
    </source>
</evidence>
<name>A0A8I1ABI4_THEIN</name>
<sequence>MARFEPIFQYYPLADTQIVVRIDPQDGSSWPYHFLVYCELNPATGEWELYQNEKVALNISKPDKESAIREACLQLVQRQNTDIKL</sequence>
<evidence type="ECO:0000313" key="1">
    <source>
        <dbReference type="EMBL" id="MBH8596241.1"/>
    </source>
</evidence>
<proteinExistence type="predicted"/>
<dbReference type="RefSeq" id="WP_181733089.1">
    <property type="nucleotide sequence ID" value="NZ_JACEIR010000020.1"/>
</dbReference>
<protein>
    <submittedName>
        <fullName evidence="1">Uncharacterized protein</fullName>
    </submittedName>
</protein>
<dbReference type="Proteomes" id="UP000633619">
    <property type="component" value="Unassembled WGS sequence"/>
</dbReference>